<protein>
    <recommendedName>
        <fullName evidence="3">Integrase zinc-binding domain-containing protein</fullName>
    </recommendedName>
</protein>
<dbReference type="EMBL" id="MBFS01001399">
    <property type="protein sequence ID" value="PVV01071.1"/>
    <property type="molecule type" value="Genomic_DNA"/>
</dbReference>
<evidence type="ECO:0000313" key="2">
    <source>
        <dbReference type="Proteomes" id="UP000245609"/>
    </source>
</evidence>
<sequence>MGIDAVGPISPISKVQDFGVPVQLISDEETALSQRQLAALMPSLGSDINIQQHSDNSQMLAMRTMVNSYTKVTPAMLLYGEIQKSRYDAKSTQITYTTNDLVLKQRNATGGKLEPKWEGPFVIETEYANGTYIIKDRYGGRDLVHGDRLKKYYRKANLIPQVVPVRLRSNLHRFEQ</sequence>
<gene>
    <name evidence="1" type="ORF">BB560_004527</name>
</gene>
<dbReference type="OrthoDB" id="5592268at2759"/>
<evidence type="ECO:0000313" key="1">
    <source>
        <dbReference type="EMBL" id="PVV01071.1"/>
    </source>
</evidence>
<organism evidence="1 2">
    <name type="scientific">Smittium megazygosporum</name>
    <dbReference type="NCBI Taxonomy" id="133381"/>
    <lineage>
        <taxon>Eukaryota</taxon>
        <taxon>Fungi</taxon>
        <taxon>Fungi incertae sedis</taxon>
        <taxon>Zoopagomycota</taxon>
        <taxon>Kickxellomycotina</taxon>
        <taxon>Harpellomycetes</taxon>
        <taxon>Harpellales</taxon>
        <taxon>Legeriomycetaceae</taxon>
        <taxon>Smittium</taxon>
    </lineage>
</organism>
<reference evidence="1 2" key="1">
    <citation type="journal article" date="2018" name="MBio">
        <title>Comparative Genomics Reveals the Core Gene Toolbox for the Fungus-Insect Symbiosis.</title>
        <authorList>
            <person name="Wang Y."/>
            <person name="Stata M."/>
            <person name="Wang W."/>
            <person name="Stajich J.E."/>
            <person name="White M.M."/>
            <person name="Moncalvo J.M."/>
        </authorList>
    </citation>
    <scope>NUCLEOTIDE SEQUENCE [LARGE SCALE GENOMIC DNA]</scope>
    <source>
        <strain evidence="1 2">SC-DP-2</strain>
    </source>
</reference>
<proteinExistence type="predicted"/>
<dbReference type="STRING" id="133381.A0A2T9Z8Z7"/>
<keyword evidence="2" id="KW-1185">Reference proteome</keyword>
<comment type="caution">
    <text evidence="1">The sequence shown here is derived from an EMBL/GenBank/DDBJ whole genome shotgun (WGS) entry which is preliminary data.</text>
</comment>
<name>A0A2T9Z8Z7_9FUNG</name>
<accession>A0A2T9Z8Z7</accession>
<evidence type="ECO:0008006" key="3">
    <source>
        <dbReference type="Google" id="ProtNLM"/>
    </source>
</evidence>
<dbReference type="Proteomes" id="UP000245609">
    <property type="component" value="Unassembled WGS sequence"/>
</dbReference>
<dbReference type="AlphaFoldDB" id="A0A2T9Z8Z7"/>